<dbReference type="Gene3D" id="2.130.10.10">
    <property type="entry name" value="YVTN repeat-like/Quinoprotein amine dehydrogenase"/>
    <property type="match status" value="1"/>
</dbReference>
<name>A0A7V2AVW5_UNCEI</name>
<dbReference type="PROSITE" id="PS50294">
    <property type="entry name" value="WD_REPEATS_REGION"/>
    <property type="match status" value="2"/>
</dbReference>
<dbReference type="PANTHER" id="PTHR19846:SF0">
    <property type="entry name" value="PRE-MRNA PROCESSING FACTOR 4"/>
    <property type="match status" value="1"/>
</dbReference>
<dbReference type="InterPro" id="IPR001680">
    <property type="entry name" value="WD40_rpt"/>
</dbReference>
<feature type="repeat" description="WD" evidence="3">
    <location>
        <begin position="36"/>
        <end position="77"/>
    </location>
</feature>
<dbReference type="AlphaFoldDB" id="A0A7V2AVW5"/>
<accession>A0A7V2AVW5</accession>
<evidence type="ECO:0000256" key="3">
    <source>
        <dbReference type="PROSITE-ProRule" id="PRU00221"/>
    </source>
</evidence>
<dbReference type="PROSITE" id="PS50082">
    <property type="entry name" value="WD_REPEATS_2"/>
    <property type="match status" value="3"/>
</dbReference>
<evidence type="ECO:0000256" key="2">
    <source>
        <dbReference type="ARBA" id="ARBA00022737"/>
    </source>
</evidence>
<dbReference type="InterPro" id="IPR020472">
    <property type="entry name" value="WD40_PAC1"/>
</dbReference>
<dbReference type="Pfam" id="PF00400">
    <property type="entry name" value="WD40"/>
    <property type="match status" value="2"/>
</dbReference>
<dbReference type="PRINTS" id="PR00320">
    <property type="entry name" value="GPROTEINBRPT"/>
</dbReference>
<evidence type="ECO:0000313" key="4">
    <source>
        <dbReference type="EMBL" id="HER44216.1"/>
    </source>
</evidence>
<dbReference type="SMART" id="SM00320">
    <property type="entry name" value="WD40"/>
    <property type="match status" value="2"/>
</dbReference>
<dbReference type="PROSITE" id="PS00678">
    <property type="entry name" value="WD_REPEATS_1"/>
    <property type="match status" value="1"/>
</dbReference>
<keyword evidence="2" id="KW-0677">Repeat</keyword>
<feature type="repeat" description="WD" evidence="3">
    <location>
        <begin position="78"/>
        <end position="112"/>
    </location>
</feature>
<evidence type="ECO:0000256" key="1">
    <source>
        <dbReference type="ARBA" id="ARBA00022574"/>
    </source>
</evidence>
<feature type="repeat" description="WD" evidence="3">
    <location>
        <begin position="1"/>
        <end position="35"/>
    </location>
</feature>
<dbReference type="InterPro" id="IPR019775">
    <property type="entry name" value="WD40_repeat_CS"/>
</dbReference>
<comment type="caution">
    <text evidence="4">The sequence shown here is derived from an EMBL/GenBank/DDBJ whole genome shotgun (WGS) entry which is preliminary data.</text>
</comment>
<dbReference type="GO" id="GO:0017070">
    <property type="term" value="F:U6 snRNA binding"/>
    <property type="evidence" value="ECO:0007669"/>
    <property type="project" value="TreeGrafter"/>
</dbReference>
<dbReference type="GO" id="GO:0030621">
    <property type="term" value="F:U4 snRNA binding"/>
    <property type="evidence" value="ECO:0007669"/>
    <property type="project" value="TreeGrafter"/>
</dbReference>
<dbReference type="PANTHER" id="PTHR19846">
    <property type="entry name" value="WD40 REPEAT PROTEIN"/>
    <property type="match status" value="1"/>
</dbReference>
<dbReference type="InterPro" id="IPR036322">
    <property type="entry name" value="WD40_repeat_dom_sf"/>
</dbReference>
<evidence type="ECO:0008006" key="5">
    <source>
        <dbReference type="Google" id="ProtNLM"/>
    </source>
</evidence>
<dbReference type="Proteomes" id="UP000886069">
    <property type="component" value="Unassembled WGS sequence"/>
</dbReference>
<dbReference type="SUPFAM" id="SSF50978">
    <property type="entry name" value="WD40 repeat-like"/>
    <property type="match status" value="1"/>
</dbReference>
<reference evidence="4" key="1">
    <citation type="journal article" date="2020" name="mSystems">
        <title>Genome- and Community-Level Interaction Insights into Carbon Utilization and Element Cycling Functions of Hydrothermarchaeota in Hydrothermal Sediment.</title>
        <authorList>
            <person name="Zhou Z."/>
            <person name="Liu Y."/>
            <person name="Xu W."/>
            <person name="Pan J."/>
            <person name="Luo Z.H."/>
            <person name="Li M."/>
        </authorList>
    </citation>
    <scope>NUCLEOTIDE SEQUENCE [LARGE SCALE GENOMIC DNA]</scope>
    <source>
        <strain evidence="4">SpSt-1233</strain>
    </source>
</reference>
<dbReference type="EMBL" id="DSEC01000508">
    <property type="protein sequence ID" value="HER44216.1"/>
    <property type="molecule type" value="Genomic_DNA"/>
</dbReference>
<dbReference type="GO" id="GO:0000398">
    <property type="term" value="P:mRNA splicing, via spliceosome"/>
    <property type="evidence" value="ECO:0007669"/>
    <property type="project" value="TreeGrafter"/>
</dbReference>
<keyword evidence="1 3" id="KW-0853">WD repeat</keyword>
<protein>
    <recommendedName>
        <fullName evidence="5">WD40 repeat domain-containing protein</fullName>
    </recommendedName>
</protein>
<organism evidence="4">
    <name type="scientific">Eiseniibacteriota bacterium</name>
    <dbReference type="NCBI Taxonomy" id="2212470"/>
    <lineage>
        <taxon>Bacteria</taxon>
        <taxon>Candidatus Eiseniibacteriota</taxon>
    </lineage>
</organism>
<gene>
    <name evidence="4" type="ORF">ENO08_07130</name>
</gene>
<sequence>MYTIAFDPVSGHLMSAGAGGRILVWDIESGEELMEIKAHEKAIMSVAVSRDGRTFLTGSKDNTVGIWDMRTGKLIEALHGHLRQVNSVAMNSNATLLASGSDDGTLRIWDISGLRLCDNISLTPEPYYPARLDGQVWFEDDSGDGVLSSGERGRFRLTVSNSGMEAAFNIVTLAIPDTLPDGLEIVTPGLVPMLLPGKSVKKSVAVHNKGSEIVQDVIFTFRILESNGFHVNPPLKSAIVRTRPE</sequence>
<proteinExistence type="predicted"/>
<dbReference type="InterPro" id="IPR015943">
    <property type="entry name" value="WD40/YVTN_repeat-like_dom_sf"/>
</dbReference>